<accession>A0ABR1XTE4</accession>
<evidence type="ECO:0000256" key="4">
    <source>
        <dbReference type="ARBA" id="ARBA00022989"/>
    </source>
</evidence>
<evidence type="ECO:0000256" key="3">
    <source>
        <dbReference type="ARBA" id="ARBA00022692"/>
    </source>
</evidence>
<dbReference type="Pfam" id="PF07690">
    <property type="entry name" value="MFS_1"/>
    <property type="match status" value="1"/>
</dbReference>
<evidence type="ECO:0000256" key="1">
    <source>
        <dbReference type="ARBA" id="ARBA00004141"/>
    </source>
</evidence>
<feature type="transmembrane region" description="Helical" evidence="7">
    <location>
        <begin position="265"/>
        <end position="283"/>
    </location>
</feature>
<feature type="transmembrane region" description="Helical" evidence="7">
    <location>
        <begin position="64"/>
        <end position="87"/>
    </location>
</feature>
<organism evidence="9 10">
    <name type="scientific">Phyllosticta citrichinensis</name>
    <dbReference type="NCBI Taxonomy" id="1130410"/>
    <lineage>
        <taxon>Eukaryota</taxon>
        <taxon>Fungi</taxon>
        <taxon>Dikarya</taxon>
        <taxon>Ascomycota</taxon>
        <taxon>Pezizomycotina</taxon>
        <taxon>Dothideomycetes</taxon>
        <taxon>Dothideomycetes incertae sedis</taxon>
        <taxon>Botryosphaeriales</taxon>
        <taxon>Phyllostictaceae</taxon>
        <taxon>Phyllosticta</taxon>
    </lineage>
</organism>
<feature type="transmembrane region" description="Helical" evidence="7">
    <location>
        <begin position="295"/>
        <end position="315"/>
    </location>
</feature>
<keyword evidence="5 7" id="KW-0472">Membrane</keyword>
<evidence type="ECO:0000313" key="9">
    <source>
        <dbReference type="EMBL" id="KAK8166362.1"/>
    </source>
</evidence>
<dbReference type="PANTHER" id="PTHR23502:SF51">
    <property type="entry name" value="QUINIDINE RESISTANCE PROTEIN 1-RELATED"/>
    <property type="match status" value="1"/>
</dbReference>
<sequence>MPSHEAIQDIEDIPPEAPPPIHSVFGPRTKALIIVFAAFGSVFSPLSSQIYLPTLSTLATQFHVSASDINLTVTSYMILQGIAPMFLSDLADQMGRRPTYIACFIIYFFANLGLALQRNYAALLVLRALQSSADITTSAERGSYIAWVQLGTQLGPALGPTLGGILAQILGWTSIFWFLLIGGGIYLVLYTILIPETSRNIVGDGSLPPKRWNRSKTETKQSVEDLIARGSAHKEHSSCEVSQIAPPEPTKSAPRHRREGRQPSPLLVVSDVTGFFCLIIPMPDLFAQKYSFNELQIGLFYIPFSAGSVIGSILCGRFLDYNFRRVACARGFTIDHKRAADLRNFPIEKARLQVVMGPLLIGAASVLVWGWVLSQKTTLAAPLVVLFVGGFMLSGAMSMLNSLLVDLYPASPATATAALNLCRCSMGAVGTAAIDYIIAAWGLGWTYTFLGLLMACPAPMLLCVMKWGPQWREERFLRLERQAQTKRNREDQKS</sequence>
<keyword evidence="4 7" id="KW-1133">Transmembrane helix</keyword>
<dbReference type="PANTHER" id="PTHR23502">
    <property type="entry name" value="MAJOR FACILITATOR SUPERFAMILY"/>
    <property type="match status" value="1"/>
</dbReference>
<evidence type="ECO:0000256" key="5">
    <source>
        <dbReference type="ARBA" id="ARBA00023136"/>
    </source>
</evidence>
<feature type="transmembrane region" description="Helical" evidence="7">
    <location>
        <begin position="31"/>
        <end position="52"/>
    </location>
</feature>
<keyword evidence="10" id="KW-1185">Reference proteome</keyword>
<feature type="transmembrane region" description="Helical" evidence="7">
    <location>
        <begin position="445"/>
        <end position="465"/>
    </location>
</feature>
<feature type="transmembrane region" description="Helical" evidence="7">
    <location>
        <begin position="99"/>
        <end position="116"/>
    </location>
</feature>
<dbReference type="PROSITE" id="PS50850">
    <property type="entry name" value="MFS"/>
    <property type="match status" value="1"/>
</dbReference>
<dbReference type="SUPFAM" id="SSF103473">
    <property type="entry name" value="MFS general substrate transporter"/>
    <property type="match status" value="1"/>
</dbReference>
<reference evidence="9 10" key="1">
    <citation type="journal article" date="2022" name="G3 (Bethesda)">
        <title>Enemy or ally: a genomic approach to elucidate the lifestyle of Phyllosticta citrichinaensis.</title>
        <authorList>
            <person name="Buijs V.A."/>
            <person name="Groenewald J.Z."/>
            <person name="Haridas S."/>
            <person name="LaButti K.M."/>
            <person name="Lipzen A."/>
            <person name="Martin F.M."/>
            <person name="Barry K."/>
            <person name="Grigoriev I.V."/>
            <person name="Crous P.W."/>
            <person name="Seidl M.F."/>
        </authorList>
    </citation>
    <scope>NUCLEOTIDE SEQUENCE [LARGE SCALE GENOMIC DNA]</scope>
    <source>
        <strain evidence="9 10">CBS 129764</strain>
    </source>
</reference>
<dbReference type="PROSITE" id="PS00216">
    <property type="entry name" value="SUGAR_TRANSPORT_1"/>
    <property type="match status" value="1"/>
</dbReference>
<feature type="transmembrane region" description="Helical" evidence="7">
    <location>
        <begin position="352"/>
        <end position="373"/>
    </location>
</feature>
<evidence type="ECO:0000259" key="8">
    <source>
        <dbReference type="PROSITE" id="PS50850"/>
    </source>
</evidence>
<dbReference type="EMBL" id="JBBWUH010000005">
    <property type="protein sequence ID" value="KAK8166362.1"/>
    <property type="molecule type" value="Genomic_DNA"/>
</dbReference>
<feature type="transmembrane region" description="Helical" evidence="7">
    <location>
        <begin position="379"/>
        <end position="405"/>
    </location>
</feature>
<evidence type="ECO:0000313" key="10">
    <source>
        <dbReference type="Proteomes" id="UP001456524"/>
    </source>
</evidence>
<dbReference type="Proteomes" id="UP001456524">
    <property type="component" value="Unassembled WGS sequence"/>
</dbReference>
<dbReference type="InterPro" id="IPR036259">
    <property type="entry name" value="MFS_trans_sf"/>
</dbReference>
<protein>
    <submittedName>
        <fullName evidence="9">Major facilitator superfamily transporter</fullName>
    </submittedName>
</protein>
<evidence type="ECO:0000256" key="6">
    <source>
        <dbReference type="SAM" id="MobiDB-lite"/>
    </source>
</evidence>
<feature type="transmembrane region" description="Helical" evidence="7">
    <location>
        <begin position="165"/>
        <end position="189"/>
    </location>
</feature>
<dbReference type="InterPro" id="IPR020846">
    <property type="entry name" value="MFS_dom"/>
</dbReference>
<dbReference type="InterPro" id="IPR011701">
    <property type="entry name" value="MFS"/>
</dbReference>
<dbReference type="Gene3D" id="1.20.1250.20">
    <property type="entry name" value="MFS general substrate transporter like domains"/>
    <property type="match status" value="1"/>
</dbReference>
<feature type="transmembrane region" description="Helical" evidence="7">
    <location>
        <begin position="417"/>
        <end position="439"/>
    </location>
</feature>
<keyword evidence="3 7" id="KW-0812">Transmembrane</keyword>
<feature type="domain" description="Major facilitator superfamily (MFS) profile" evidence="8">
    <location>
        <begin position="33"/>
        <end position="472"/>
    </location>
</feature>
<dbReference type="InterPro" id="IPR005829">
    <property type="entry name" value="Sugar_transporter_CS"/>
</dbReference>
<proteinExistence type="predicted"/>
<comment type="subcellular location">
    <subcellularLocation>
        <location evidence="1">Membrane</location>
        <topology evidence="1">Multi-pass membrane protein</topology>
    </subcellularLocation>
</comment>
<feature type="region of interest" description="Disordered" evidence="6">
    <location>
        <begin position="231"/>
        <end position="261"/>
    </location>
</feature>
<evidence type="ECO:0000256" key="7">
    <source>
        <dbReference type="SAM" id="Phobius"/>
    </source>
</evidence>
<gene>
    <name evidence="9" type="ORF">IWX90DRAFT_414771</name>
</gene>
<name>A0ABR1XTE4_9PEZI</name>
<keyword evidence="2" id="KW-0813">Transport</keyword>
<evidence type="ECO:0000256" key="2">
    <source>
        <dbReference type="ARBA" id="ARBA00022448"/>
    </source>
</evidence>
<comment type="caution">
    <text evidence="9">The sequence shown here is derived from an EMBL/GenBank/DDBJ whole genome shotgun (WGS) entry which is preliminary data.</text>
</comment>